<dbReference type="SUPFAM" id="SSF46894">
    <property type="entry name" value="C-terminal effector domain of the bipartite response regulators"/>
    <property type="match status" value="1"/>
</dbReference>
<dbReference type="SMART" id="SM00862">
    <property type="entry name" value="Trans_reg_C"/>
    <property type="match status" value="1"/>
</dbReference>
<name>A0A011AKA2_9ACTN</name>
<evidence type="ECO:0000256" key="3">
    <source>
        <dbReference type="ARBA" id="ARBA00023125"/>
    </source>
</evidence>
<dbReference type="InterPro" id="IPR036388">
    <property type="entry name" value="WH-like_DNA-bd_sf"/>
</dbReference>
<dbReference type="SMART" id="SM01043">
    <property type="entry name" value="BTAD"/>
    <property type="match status" value="1"/>
</dbReference>
<dbReference type="GO" id="GO:0003677">
    <property type="term" value="F:DNA binding"/>
    <property type="evidence" value="ECO:0007669"/>
    <property type="project" value="UniProtKB-UniRule"/>
</dbReference>
<dbReference type="GO" id="GO:0000160">
    <property type="term" value="P:phosphorelay signal transduction system"/>
    <property type="evidence" value="ECO:0007669"/>
    <property type="project" value="InterPro"/>
</dbReference>
<feature type="compositionally biased region" description="Low complexity" evidence="6">
    <location>
        <begin position="693"/>
        <end position="706"/>
    </location>
</feature>
<comment type="caution">
    <text evidence="8">The sequence shown here is derived from an EMBL/GenBank/DDBJ whole genome shotgun (WGS) entry which is preliminary data.</text>
</comment>
<dbReference type="Gene3D" id="1.25.40.10">
    <property type="entry name" value="Tetratricopeptide repeat domain"/>
    <property type="match status" value="1"/>
</dbReference>
<keyword evidence="2" id="KW-0805">Transcription regulation</keyword>
<dbReference type="GO" id="GO:0006355">
    <property type="term" value="P:regulation of DNA-templated transcription"/>
    <property type="evidence" value="ECO:0007669"/>
    <property type="project" value="InterPro"/>
</dbReference>
<dbReference type="Gene3D" id="1.10.10.10">
    <property type="entry name" value="Winged helix-like DNA-binding domain superfamily/Winged helix DNA-binding domain"/>
    <property type="match status" value="1"/>
</dbReference>
<proteinExistence type="inferred from homology"/>
<dbReference type="SUPFAM" id="SSF52540">
    <property type="entry name" value="P-loop containing nucleoside triphosphate hydrolases"/>
    <property type="match status" value="1"/>
</dbReference>
<feature type="DNA-binding region" description="OmpR/PhoB-type" evidence="5">
    <location>
        <begin position="1"/>
        <end position="107"/>
    </location>
</feature>
<dbReference type="InterPro" id="IPR016032">
    <property type="entry name" value="Sig_transdc_resp-reg_C-effctor"/>
</dbReference>
<evidence type="ECO:0000259" key="7">
    <source>
        <dbReference type="PROSITE" id="PS51755"/>
    </source>
</evidence>
<feature type="region of interest" description="Disordered" evidence="6">
    <location>
        <begin position="691"/>
        <end position="750"/>
    </location>
</feature>
<dbReference type="InterPro" id="IPR051677">
    <property type="entry name" value="AfsR-DnrI-RedD_regulator"/>
</dbReference>
<sequence>MPVIDDGGTALWFGVLGPVQVRRQGAEIDLGPRQQRLILALLLANAGQPVGINDIVDVLWDQRPPPSAVNVVHRYVGAIRRSFEPGLAPRSAGRWLLGDAAGYRMRVDAENLDLLHVRRLAEQARSDEEAGRLTEAMSAYETALGRWRGPCAGISELATFDHLAFGVVDHECADLVRAAATLAVRLDRARSVLSVLRRMAEQRPWDEALQAQLLLALSADGKRAEAITLYQNVRGRLADELGVDPGEELREAFQRVLRQDSAEPGPSPVPGRLRIAGVRATHRVLPAQLPADLPHFTGRDEARHRTLSVVNGQVLARVSMPVLAIDGIPGIGKTSLAIHLSHQLADAHPDGQLYVDLRGFDPGRVALPPAEALHLFLNALGVPDAEIPANLDARSGLYRSVLAGRRILILLDNAHDVEQVRPLLPGAPGCLVLVTSRRRLTGLATAHGARLMTLDVLSADEARAFLIARVGAARTADDPRALDEIVERCGRLPLALAVVAARALTHPDLRLTDVARELRETRGSLDGFSGDDVSSDIRTVFSWSYQRLGVRAARTFRLLSLHPGADVTLSAMAGLAGEPPAEMRALAGELVRTGLITEYRPGRFSTHDLIRAYAQELMRSHDDEPDRDRATRRLVQHHQLAADRLLDPTTPREPPPTVVAPARNAADEAVAWLTADREVLTATVHREIDEGRPATTARACPRAASAARDHPGRAHGSRSTLGPVTFAQGNHPDSVARLRVPRRYGPQPPR</sequence>
<feature type="domain" description="OmpR/PhoB-type" evidence="7">
    <location>
        <begin position="1"/>
        <end position="107"/>
    </location>
</feature>
<dbReference type="InterPro" id="IPR001867">
    <property type="entry name" value="OmpR/PhoB-type_DNA-bd"/>
</dbReference>
<protein>
    <submittedName>
        <fullName evidence="8">DNA-binding transcriptional activator of the SARP family</fullName>
    </submittedName>
</protein>
<organism evidence="8 9">
    <name type="scientific">Cryptosporangium arvum DSM 44712</name>
    <dbReference type="NCBI Taxonomy" id="927661"/>
    <lineage>
        <taxon>Bacteria</taxon>
        <taxon>Bacillati</taxon>
        <taxon>Actinomycetota</taxon>
        <taxon>Actinomycetes</taxon>
        <taxon>Cryptosporangiales</taxon>
        <taxon>Cryptosporangiaceae</taxon>
        <taxon>Cryptosporangium</taxon>
    </lineage>
</organism>
<gene>
    <name evidence="8" type="ORF">CryarDRAFT_3581</name>
</gene>
<evidence type="ECO:0000256" key="6">
    <source>
        <dbReference type="SAM" id="MobiDB-lite"/>
    </source>
</evidence>
<dbReference type="AlphaFoldDB" id="A0A011AKA2"/>
<dbReference type="PROSITE" id="PS51755">
    <property type="entry name" value="OMPR_PHOB"/>
    <property type="match status" value="1"/>
</dbReference>
<dbReference type="PATRIC" id="fig|927661.3.peg.3541"/>
<comment type="similarity">
    <text evidence="1">Belongs to the AfsR/DnrI/RedD regulatory family.</text>
</comment>
<dbReference type="HOGENOM" id="CLU_004665_6_0_11"/>
<dbReference type="Proteomes" id="UP000021053">
    <property type="component" value="Unassembled WGS sequence"/>
</dbReference>
<dbReference type="PRINTS" id="PR00364">
    <property type="entry name" value="DISEASERSIST"/>
</dbReference>
<keyword evidence="4" id="KW-0804">Transcription</keyword>
<dbReference type="InterPro" id="IPR011990">
    <property type="entry name" value="TPR-like_helical_dom_sf"/>
</dbReference>
<dbReference type="InterPro" id="IPR027417">
    <property type="entry name" value="P-loop_NTPase"/>
</dbReference>
<dbReference type="InterPro" id="IPR005158">
    <property type="entry name" value="BTAD"/>
</dbReference>
<evidence type="ECO:0000256" key="4">
    <source>
        <dbReference type="ARBA" id="ARBA00023163"/>
    </source>
</evidence>
<dbReference type="Pfam" id="PF03704">
    <property type="entry name" value="BTAD"/>
    <property type="match status" value="1"/>
</dbReference>
<evidence type="ECO:0000256" key="2">
    <source>
        <dbReference type="ARBA" id="ARBA00023015"/>
    </source>
</evidence>
<evidence type="ECO:0000313" key="9">
    <source>
        <dbReference type="Proteomes" id="UP000021053"/>
    </source>
</evidence>
<accession>A0A011AKA2</accession>
<keyword evidence="3 5" id="KW-0238">DNA-binding</keyword>
<keyword evidence="9" id="KW-1185">Reference proteome</keyword>
<dbReference type="SUPFAM" id="SSF48452">
    <property type="entry name" value="TPR-like"/>
    <property type="match status" value="1"/>
</dbReference>
<dbReference type="EMBL" id="JFBT01000001">
    <property type="protein sequence ID" value="EXG82401.1"/>
    <property type="molecule type" value="Genomic_DNA"/>
</dbReference>
<dbReference type="Gene3D" id="3.40.50.300">
    <property type="entry name" value="P-loop containing nucleotide triphosphate hydrolases"/>
    <property type="match status" value="1"/>
</dbReference>
<evidence type="ECO:0000256" key="5">
    <source>
        <dbReference type="PROSITE-ProRule" id="PRU01091"/>
    </source>
</evidence>
<dbReference type="PANTHER" id="PTHR35807:SF1">
    <property type="entry name" value="TRANSCRIPTIONAL REGULATOR REDD"/>
    <property type="match status" value="1"/>
</dbReference>
<evidence type="ECO:0000256" key="1">
    <source>
        <dbReference type="ARBA" id="ARBA00005820"/>
    </source>
</evidence>
<dbReference type="PANTHER" id="PTHR35807">
    <property type="entry name" value="TRANSCRIPTIONAL REGULATOR REDD-RELATED"/>
    <property type="match status" value="1"/>
</dbReference>
<dbReference type="GO" id="GO:0043531">
    <property type="term" value="F:ADP binding"/>
    <property type="evidence" value="ECO:0007669"/>
    <property type="project" value="InterPro"/>
</dbReference>
<reference evidence="8 9" key="1">
    <citation type="submission" date="2013-07" db="EMBL/GenBank/DDBJ databases">
        <authorList>
            <consortium name="DOE Joint Genome Institute"/>
            <person name="Eisen J."/>
            <person name="Huntemann M."/>
            <person name="Han J."/>
            <person name="Chen A."/>
            <person name="Kyrpides N."/>
            <person name="Mavromatis K."/>
            <person name="Markowitz V."/>
            <person name="Palaniappan K."/>
            <person name="Ivanova N."/>
            <person name="Schaumberg A."/>
            <person name="Pati A."/>
            <person name="Liolios K."/>
            <person name="Nordberg H.P."/>
            <person name="Cantor M.N."/>
            <person name="Hua S.X."/>
            <person name="Woyke T."/>
        </authorList>
    </citation>
    <scope>NUCLEOTIDE SEQUENCE [LARGE SCALE GENOMIC DNA]</scope>
    <source>
        <strain evidence="8 9">DSM 44712</strain>
    </source>
</reference>
<evidence type="ECO:0000313" key="8">
    <source>
        <dbReference type="EMBL" id="EXG82401.1"/>
    </source>
</evidence>